<accession>A0ABW3WPC4</accession>
<evidence type="ECO:0000313" key="3">
    <source>
        <dbReference type="Proteomes" id="UP001597241"/>
    </source>
</evidence>
<dbReference type="RefSeq" id="WP_386808735.1">
    <property type="nucleotide sequence ID" value="NZ_JBHTMV010000003.1"/>
</dbReference>
<proteinExistence type="predicted"/>
<gene>
    <name evidence="2" type="ORF">ACFQ5N_06790</name>
</gene>
<reference evidence="3" key="1">
    <citation type="journal article" date="2019" name="Int. J. Syst. Evol. Microbiol.">
        <title>The Global Catalogue of Microorganisms (GCM) 10K type strain sequencing project: providing services to taxonomists for standard genome sequencing and annotation.</title>
        <authorList>
            <consortium name="The Broad Institute Genomics Platform"/>
            <consortium name="The Broad Institute Genome Sequencing Center for Infectious Disease"/>
            <person name="Wu L."/>
            <person name="Ma J."/>
        </authorList>
    </citation>
    <scope>NUCLEOTIDE SEQUENCE [LARGE SCALE GENOMIC DNA]</scope>
    <source>
        <strain evidence="3">CCUG 62221</strain>
    </source>
</reference>
<dbReference type="Pfam" id="PF10006">
    <property type="entry name" value="DUF2249"/>
    <property type="match status" value="2"/>
</dbReference>
<feature type="domain" description="DUF2249" evidence="1">
    <location>
        <begin position="9"/>
        <end position="67"/>
    </location>
</feature>
<evidence type="ECO:0000313" key="2">
    <source>
        <dbReference type="EMBL" id="MFD1293536.1"/>
    </source>
</evidence>
<dbReference type="InterPro" id="IPR018720">
    <property type="entry name" value="DUF2249"/>
</dbReference>
<sequence>MHKNNVVSFDVRDLIAGGTDPFQEIMERIQVLKKNETLEIINSFEPIPLINVLKSEGFTCEVIRKGDLVHAFFKKVSEVEIRTTEEVTCSAENTFDAVYKTYIGKMDYVDVRMLEMPEPMTTILEKLEHLSIGYCLLVDHSKVPQFLLPELKKRNFNIFYNKIDENHLQLLITRT</sequence>
<protein>
    <submittedName>
        <fullName evidence="2">DUF2249 domain-containing protein</fullName>
    </submittedName>
</protein>
<dbReference type="Proteomes" id="UP001597241">
    <property type="component" value="Unassembled WGS sequence"/>
</dbReference>
<evidence type="ECO:0000259" key="1">
    <source>
        <dbReference type="Pfam" id="PF10006"/>
    </source>
</evidence>
<keyword evidence="3" id="KW-1185">Reference proteome</keyword>
<organism evidence="2 3">
    <name type="scientific">Lutibacter holmesii</name>
    <dbReference type="NCBI Taxonomy" id="1137985"/>
    <lineage>
        <taxon>Bacteria</taxon>
        <taxon>Pseudomonadati</taxon>
        <taxon>Bacteroidota</taxon>
        <taxon>Flavobacteriia</taxon>
        <taxon>Flavobacteriales</taxon>
        <taxon>Flavobacteriaceae</taxon>
        <taxon>Lutibacter</taxon>
    </lineage>
</organism>
<comment type="caution">
    <text evidence="2">The sequence shown here is derived from an EMBL/GenBank/DDBJ whole genome shotgun (WGS) entry which is preliminary data.</text>
</comment>
<name>A0ABW3WPC4_9FLAO</name>
<dbReference type="EMBL" id="JBHTMV010000003">
    <property type="protein sequence ID" value="MFD1293536.1"/>
    <property type="molecule type" value="Genomic_DNA"/>
</dbReference>
<feature type="domain" description="DUF2249" evidence="1">
    <location>
        <begin position="109"/>
        <end position="174"/>
    </location>
</feature>